<sequence>MSSSREVTGIEAHVAGATGRVVLRDPRDSGHGQVVERYVIAKDQGRPRYMDLRGGRYLAPGRPAPPGFTRRIIEDAAAVTDEELDALLAYEWRSRFTAAWLIGVDRRARFRARLGELLLASEVCFAGAAYCFALARFGTRADAEVLVAYLDRYLPRTDLRYDQPEALGALLRLDAGLGTSYAGRFVPPGGLWDTWVGALPSLRDDPGFTPEAVRRRTDLRCDFADGWTRP</sequence>
<dbReference type="EMBL" id="CP163444">
    <property type="protein sequence ID" value="XDQ73723.1"/>
    <property type="molecule type" value="Genomic_DNA"/>
</dbReference>
<reference evidence="1" key="1">
    <citation type="submission" date="2024-07" db="EMBL/GenBank/DDBJ databases">
        <authorList>
            <person name="Yu S.T."/>
        </authorList>
    </citation>
    <scope>NUCLEOTIDE SEQUENCE</scope>
    <source>
        <strain evidence="1">R44</strain>
    </source>
</reference>
<dbReference type="InterPro" id="IPR046042">
    <property type="entry name" value="DUF6000"/>
</dbReference>
<evidence type="ECO:0000313" key="1">
    <source>
        <dbReference type="EMBL" id="XDQ73723.1"/>
    </source>
</evidence>
<proteinExistence type="predicted"/>
<gene>
    <name evidence="1" type="ORF">AB5J54_25810</name>
</gene>
<accession>A0AB39T268</accession>
<organism evidence="1">
    <name type="scientific">Streptomyces sp. R44</name>
    <dbReference type="NCBI Taxonomy" id="3238633"/>
    <lineage>
        <taxon>Bacteria</taxon>
        <taxon>Bacillati</taxon>
        <taxon>Actinomycetota</taxon>
        <taxon>Actinomycetes</taxon>
        <taxon>Kitasatosporales</taxon>
        <taxon>Streptomycetaceae</taxon>
        <taxon>Streptomyces</taxon>
    </lineage>
</organism>
<dbReference type="AlphaFoldDB" id="A0AB39T268"/>
<name>A0AB39T268_9ACTN</name>
<dbReference type="RefSeq" id="WP_369146293.1">
    <property type="nucleotide sequence ID" value="NZ_CP163444.1"/>
</dbReference>
<protein>
    <submittedName>
        <fullName evidence="1">DUF6000 family protein</fullName>
    </submittedName>
</protein>
<dbReference type="Pfam" id="PF19463">
    <property type="entry name" value="DUF6000"/>
    <property type="match status" value="1"/>
</dbReference>